<dbReference type="AlphaFoldDB" id="A0A8K0X4C0"/>
<feature type="non-terminal residue" evidence="1">
    <location>
        <position position="1"/>
    </location>
</feature>
<dbReference type="Pfam" id="PF00132">
    <property type="entry name" value="Hexapep"/>
    <property type="match status" value="1"/>
</dbReference>
<name>A0A8K0X4C0_9PEZI</name>
<dbReference type="PANTHER" id="PTHR23416:SF76">
    <property type="entry name" value="ZN(II)2CYS6 TRANSCRIPTION FACTOR (EUROFUNG)"/>
    <property type="match status" value="1"/>
</dbReference>
<dbReference type="InterPro" id="IPR001451">
    <property type="entry name" value="Hexapep"/>
</dbReference>
<reference evidence="1" key="1">
    <citation type="journal article" date="2021" name="Nat. Commun.">
        <title>Genetic determinants of endophytism in the Arabidopsis root mycobiome.</title>
        <authorList>
            <person name="Mesny F."/>
            <person name="Miyauchi S."/>
            <person name="Thiergart T."/>
            <person name="Pickel B."/>
            <person name="Atanasova L."/>
            <person name="Karlsson M."/>
            <person name="Huettel B."/>
            <person name="Barry K.W."/>
            <person name="Haridas S."/>
            <person name="Chen C."/>
            <person name="Bauer D."/>
            <person name="Andreopoulos W."/>
            <person name="Pangilinan J."/>
            <person name="LaButti K."/>
            <person name="Riley R."/>
            <person name="Lipzen A."/>
            <person name="Clum A."/>
            <person name="Drula E."/>
            <person name="Henrissat B."/>
            <person name="Kohler A."/>
            <person name="Grigoriev I.V."/>
            <person name="Martin F.M."/>
            <person name="Hacquard S."/>
        </authorList>
    </citation>
    <scope>NUCLEOTIDE SEQUENCE</scope>
    <source>
        <strain evidence="1">MPI-CAGE-AT-0016</strain>
    </source>
</reference>
<dbReference type="PANTHER" id="PTHR23416">
    <property type="entry name" value="SIALIC ACID SYNTHASE-RELATED"/>
    <property type="match status" value="1"/>
</dbReference>
<proteinExistence type="predicted"/>
<sequence length="212" mass="22991">QTEAMLARRQVRLWEKCLVEKRERCLRACWLFNNSFWEQNLPRSRAAPLFQKIIQPEHPATSTSFAKGEIGTNVTVAPPFNCDYGYNISIGNNVQIDRDCSIDDAGCVIIGNNCILGPGLTISTTLPTDHGDRRGVPRVATVQGVKIEDDCWIGGQVVICAGVCVGTGSTILPGAVVTEDVPPRQTIAGNPARNVQGRDQQICGVPSSFGLR</sequence>
<organism evidence="1 2">
    <name type="scientific">Plectosphaerella cucumerina</name>
    <dbReference type="NCBI Taxonomy" id="40658"/>
    <lineage>
        <taxon>Eukaryota</taxon>
        <taxon>Fungi</taxon>
        <taxon>Dikarya</taxon>
        <taxon>Ascomycota</taxon>
        <taxon>Pezizomycotina</taxon>
        <taxon>Sordariomycetes</taxon>
        <taxon>Hypocreomycetidae</taxon>
        <taxon>Glomerellales</taxon>
        <taxon>Plectosphaerellaceae</taxon>
        <taxon>Plectosphaerella</taxon>
    </lineage>
</organism>
<dbReference type="SUPFAM" id="SSF51161">
    <property type="entry name" value="Trimeric LpxA-like enzymes"/>
    <property type="match status" value="1"/>
</dbReference>
<keyword evidence="2" id="KW-1185">Reference proteome</keyword>
<dbReference type="InterPro" id="IPR011004">
    <property type="entry name" value="Trimer_LpxA-like_sf"/>
</dbReference>
<dbReference type="EMBL" id="JAGPXD010000003">
    <property type="protein sequence ID" value="KAH7363597.1"/>
    <property type="molecule type" value="Genomic_DNA"/>
</dbReference>
<dbReference type="InterPro" id="IPR051159">
    <property type="entry name" value="Hexapeptide_acetyltransf"/>
</dbReference>
<dbReference type="OrthoDB" id="25818at2759"/>
<evidence type="ECO:0000313" key="2">
    <source>
        <dbReference type="Proteomes" id="UP000813385"/>
    </source>
</evidence>
<accession>A0A8K0X4C0</accession>
<protein>
    <submittedName>
        <fullName evidence="1">Nodulation protein L</fullName>
    </submittedName>
</protein>
<dbReference type="Gene3D" id="2.160.10.10">
    <property type="entry name" value="Hexapeptide repeat proteins"/>
    <property type="match status" value="1"/>
</dbReference>
<comment type="caution">
    <text evidence="1">The sequence shown here is derived from an EMBL/GenBank/DDBJ whole genome shotgun (WGS) entry which is preliminary data.</text>
</comment>
<evidence type="ECO:0000313" key="1">
    <source>
        <dbReference type="EMBL" id="KAH7363597.1"/>
    </source>
</evidence>
<dbReference type="GO" id="GO:0008374">
    <property type="term" value="F:O-acyltransferase activity"/>
    <property type="evidence" value="ECO:0007669"/>
    <property type="project" value="TreeGrafter"/>
</dbReference>
<gene>
    <name evidence="1" type="ORF">B0T11DRAFT_226475</name>
</gene>
<dbReference type="Proteomes" id="UP000813385">
    <property type="component" value="Unassembled WGS sequence"/>
</dbReference>